<dbReference type="GeneID" id="38135230"/>
<evidence type="ECO:0000256" key="3">
    <source>
        <dbReference type="ARBA" id="ARBA00022692"/>
    </source>
</evidence>
<dbReference type="EMBL" id="KZ852053">
    <property type="protein sequence ID" value="RDH31796.1"/>
    <property type="molecule type" value="Genomic_DNA"/>
</dbReference>
<dbReference type="GO" id="GO:0141040">
    <property type="term" value="F:very-long-chain 3-oxoacyl-CoA reductase activity"/>
    <property type="evidence" value="ECO:0007669"/>
    <property type="project" value="UniProtKB-EC"/>
</dbReference>
<feature type="transmembrane region" description="Helical" evidence="13">
    <location>
        <begin position="201"/>
        <end position="220"/>
    </location>
</feature>
<keyword evidence="9 12" id="KW-0443">Lipid metabolism</keyword>
<keyword evidence="4 12" id="KW-0256">Endoplasmic reticulum</keyword>
<dbReference type="InterPro" id="IPR036291">
    <property type="entry name" value="NAD(P)-bd_dom_sf"/>
</dbReference>
<dbReference type="GO" id="GO:0030148">
    <property type="term" value="P:sphingolipid biosynthetic process"/>
    <property type="evidence" value="ECO:0007669"/>
    <property type="project" value="UniProtKB-ARBA"/>
</dbReference>
<dbReference type="GO" id="GO:0005789">
    <property type="term" value="C:endoplasmic reticulum membrane"/>
    <property type="evidence" value="ECO:0007669"/>
    <property type="project" value="UniProtKB-SubCell"/>
</dbReference>
<dbReference type="CDD" id="cd05356">
    <property type="entry name" value="17beta-HSD1_like_SDR_c"/>
    <property type="match status" value="1"/>
</dbReference>
<evidence type="ECO:0000256" key="9">
    <source>
        <dbReference type="ARBA" id="ARBA00023098"/>
    </source>
</evidence>
<dbReference type="GO" id="GO:0045703">
    <property type="term" value="F:ketoreductase activity"/>
    <property type="evidence" value="ECO:0007669"/>
    <property type="project" value="UniProtKB-UniRule"/>
</dbReference>
<feature type="binding site" evidence="12">
    <location>
        <position position="207"/>
    </location>
    <ligand>
        <name>substrate</name>
    </ligand>
</feature>
<name>A0A3F3PZJ4_9EURO</name>
<evidence type="ECO:0000256" key="11">
    <source>
        <dbReference type="ARBA" id="ARBA00023160"/>
    </source>
</evidence>
<evidence type="ECO:0000256" key="7">
    <source>
        <dbReference type="ARBA" id="ARBA00022989"/>
    </source>
</evidence>
<proteinExistence type="inferred from homology"/>
<keyword evidence="5 12" id="KW-0276">Fatty acid metabolism</keyword>
<dbReference type="HAMAP" id="MF_03107">
    <property type="entry name" value="3_ketoreductase"/>
    <property type="match status" value="1"/>
</dbReference>
<evidence type="ECO:0000313" key="15">
    <source>
        <dbReference type="Proteomes" id="UP000253729"/>
    </source>
</evidence>
<feature type="active site" description="Proton acceptor" evidence="12">
    <location>
        <position position="220"/>
    </location>
</feature>
<dbReference type="FunFam" id="3.40.50.720:FF:000317">
    <property type="entry name" value="Very-long-chain 3-oxoacyl-CoA reductase"/>
    <property type="match status" value="1"/>
</dbReference>
<comment type="subcellular location">
    <subcellularLocation>
        <location evidence="12">Endoplasmic reticulum membrane</location>
        <topology evidence="12">Single-pass membrane protein</topology>
    </subcellularLocation>
</comment>
<dbReference type="STRING" id="1341132.A0A3F3PZJ4"/>
<dbReference type="SUPFAM" id="SSF51735">
    <property type="entry name" value="NAD(P)-binding Rossmann-fold domains"/>
    <property type="match status" value="1"/>
</dbReference>
<keyword evidence="15" id="KW-1185">Reference proteome</keyword>
<sequence>MDFLTKHLDCLSNWQLNLQPGWQTVGASALLAAGSLFVVSRALVFVRVLLSLFVLPGKPLRSFGPKGSWAVVTGASDGLGKEFALQLARADFNILLVSRTASKLDTLSSEITTKFPSVQTKTLAMDFARNQDSDYEKLKELVDELDVSVLVNNVGKSHSIPTPFALTPEDEMTDIVTINCLGTLRATQLVVPGMMQRKRGLVLTMGSFGGLLPTPLLATYSGSKAFLQQWSTSLGSELEPYGITVELVQAYLITSAMSKIRRTSATIPDPCSFVKSVLTKIGRNGGSPTYAYSSSPYWSHGLMAWFLTCVTGTMGKIVVSQNKGMHESIRKRALRKAEREKGKKST</sequence>
<keyword evidence="8 12" id="KW-0560">Oxidoreductase</keyword>
<dbReference type="PIRSF" id="PIRSF000126">
    <property type="entry name" value="11-beta-HSD1"/>
    <property type="match status" value="1"/>
</dbReference>
<dbReference type="InterPro" id="IPR020904">
    <property type="entry name" value="Sc_DH/Rdtase_CS"/>
</dbReference>
<evidence type="ECO:0000256" key="6">
    <source>
        <dbReference type="ARBA" id="ARBA00022857"/>
    </source>
</evidence>
<dbReference type="Gene3D" id="3.40.50.720">
    <property type="entry name" value="NAD(P)-binding Rossmann-like Domain"/>
    <property type="match status" value="1"/>
</dbReference>
<keyword evidence="10 12" id="KW-0472">Membrane</keyword>
<organism evidence="14 15">
    <name type="scientific">Aspergillus welwitschiae</name>
    <dbReference type="NCBI Taxonomy" id="1341132"/>
    <lineage>
        <taxon>Eukaryota</taxon>
        <taxon>Fungi</taxon>
        <taxon>Dikarya</taxon>
        <taxon>Ascomycota</taxon>
        <taxon>Pezizomycotina</taxon>
        <taxon>Eurotiomycetes</taxon>
        <taxon>Eurotiomycetidae</taxon>
        <taxon>Eurotiales</taxon>
        <taxon>Aspergillaceae</taxon>
        <taxon>Aspergillus</taxon>
        <taxon>Aspergillus subgen. Circumdati</taxon>
    </lineage>
</organism>
<comment type="similarity">
    <text evidence="12">Belongs to the short-chain dehydrogenases/reductases (SDR) family.</text>
</comment>
<protein>
    <recommendedName>
        <fullName evidence="12">Very-long-chain 3-oxoacyl-CoA reductase</fullName>
        <ecNumber evidence="12">1.1.1.330</ecNumber>
    </recommendedName>
    <alternativeName>
        <fullName evidence="12">3-ketoacyl-CoA reductase</fullName>
        <shortName evidence="12">3-ketoreductase</shortName>
        <shortName evidence="12">KAR</shortName>
    </alternativeName>
    <alternativeName>
        <fullName evidence="12">Microsomal beta-keto-reductase</fullName>
    </alternativeName>
</protein>
<evidence type="ECO:0000256" key="5">
    <source>
        <dbReference type="ARBA" id="ARBA00022832"/>
    </source>
</evidence>
<keyword evidence="2 12" id="KW-0444">Lipid biosynthesis</keyword>
<dbReference type="PRINTS" id="PR00081">
    <property type="entry name" value="GDHRDH"/>
</dbReference>
<dbReference type="Proteomes" id="UP000253729">
    <property type="component" value="Unassembled WGS sequence"/>
</dbReference>
<dbReference type="PANTHER" id="PTHR43086:SF2">
    <property type="entry name" value="HYDROXYSTEROID DEHYDROGENASE-LIKE PROTEIN 1"/>
    <property type="match status" value="1"/>
</dbReference>
<dbReference type="InterPro" id="IPR002347">
    <property type="entry name" value="SDR_fam"/>
</dbReference>
<evidence type="ECO:0000313" key="14">
    <source>
        <dbReference type="EMBL" id="RDH31796.1"/>
    </source>
</evidence>
<dbReference type="Pfam" id="PF00106">
    <property type="entry name" value="adh_short"/>
    <property type="match status" value="1"/>
</dbReference>
<evidence type="ECO:0000256" key="2">
    <source>
        <dbReference type="ARBA" id="ARBA00022516"/>
    </source>
</evidence>
<dbReference type="RefSeq" id="XP_026624818.1">
    <property type="nucleotide sequence ID" value="XM_026766874.1"/>
</dbReference>
<dbReference type="InterPro" id="IPR027533">
    <property type="entry name" value="3_ketoreductase_fungal"/>
</dbReference>
<gene>
    <name evidence="14" type="ORF">BDQ94DRAFT_146676</name>
</gene>
<feature type="transmembrane region" description="Helical" evidence="13">
    <location>
        <begin position="297"/>
        <end position="319"/>
    </location>
</feature>
<dbReference type="AlphaFoldDB" id="A0A3F3PZJ4"/>
<evidence type="ECO:0000256" key="8">
    <source>
        <dbReference type="ARBA" id="ARBA00023002"/>
    </source>
</evidence>
<evidence type="ECO:0000256" key="1">
    <source>
        <dbReference type="ARBA" id="ARBA00005194"/>
    </source>
</evidence>
<dbReference type="GO" id="GO:0030497">
    <property type="term" value="P:fatty acid elongation"/>
    <property type="evidence" value="ECO:0007669"/>
    <property type="project" value="UniProtKB-UniRule"/>
</dbReference>
<comment type="pathway">
    <text evidence="1">Lipid metabolism; fatty acid biosynthesis.</text>
</comment>
<dbReference type="EC" id="1.1.1.330" evidence="12"/>
<accession>A0A3F3PZJ4</accession>
<comment type="catalytic activity">
    <reaction evidence="12">
        <text>a very-long-chain (3R)-3-hydroxyacyl-CoA + NADP(+) = a very-long-chain 3-oxoacyl-CoA + NADPH + H(+)</text>
        <dbReference type="Rhea" id="RHEA:48680"/>
        <dbReference type="ChEBI" id="CHEBI:15378"/>
        <dbReference type="ChEBI" id="CHEBI:57783"/>
        <dbReference type="ChEBI" id="CHEBI:58349"/>
        <dbReference type="ChEBI" id="CHEBI:85440"/>
        <dbReference type="ChEBI" id="CHEBI:90725"/>
        <dbReference type="EC" id="1.1.1.330"/>
    </reaction>
</comment>
<keyword evidence="7 12" id="KW-1133">Transmembrane helix</keyword>
<keyword evidence="3 12" id="KW-0812">Transmembrane</keyword>
<dbReference type="PROSITE" id="PS00061">
    <property type="entry name" value="ADH_SHORT"/>
    <property type="match status" value="1"/>
</dbReference>
<reference evidence="14 15" key="1">
    <citation type="submission" date="2018-07" db="EMBL/GenBank/DDBJ databases">
        <title>The genomes of Aspergillus section Nigri reveals drivers in fungal speciation.</title>
        <authorList>
            <consortium name="DOE Joint Genome Institute"/>
            <person name="Vesth T.C."/>
            <person name="Nybo J."/>
            <person name="Theobald S."/>
            <person name="Brandl J."/>
            <person name="Frisvad J.C."/>
            <person name="Nielsen K.F."/>
            <person name="Lyhne E.K."/>
            <person name="Kogle M.E."/>
            <person name="Kuo A."/>
            <person name="Riley R."/>
            <person name="Clum A."/>
            <person name="Nolan M."/>
            <person name="Lipzen A."/>
            <person name="Salamov A."/>
            <person name="Henrissat B."/>
            <person name="Wiebenga A."/>
            <person name="De vries R.P."/>
            <person name="Grigoriev I.V."/>
            <person name="Mortensen U.H."/>
            <person name="Andersen M.R."/>
            <person name="Baker S.E."/>
        </authorList>
    </citation>
    <scope>NUCLEOTIDE SEQUENCE [LARGE SCALE GENOMIC DNA]</scope>
    <source>
        <strain evidence="14 15">CBS 139.54b</strain>
    </source>
</reference>
<comment type="function">
    <text evidence="12">Component of the microsomal membrane bound fatty acid elongation system, which produces the 26-carbon very long-chain fatty acids (VLCFA) from palmitate. Catalyzes the reduction of the 3-ketoacyl-CoA intermediate that is formed in each cycle of fatty acid elongation. VLCFAs serve as precursors for ceramide and sphingolipids.</text>
</comment>
<keyword evidence="6 12" id="KW-0521">NADP</keyword>
<dbReference type="GO" id="GO:0044550">
    <property type="term" value="P:secondary metabolite biosynthetic process"/>
    <property type="evidence" value="ECO:0007669"/>
    <property type="project" value="UniProtKB-ARBA"/>
</dbReference>
<dbReference type="UniPathway" id="UPA00094"/>
<evidence type="ECO:0000256" key="4">
    <source>
        <dbReference type="ARBA" id="ARBA00022824"/>
    </source>
</evidence>
<dbReference type="PANTHER" id="PTHR43086">
    <property type="entry name" value="VERY-LONG-CHAIN 3-OXOOACYL-COA REDUCTASE"/>
    <property type="match status" value="1"/>
</dbReference>
<evidence type="ECO:0000256" key="13">
    <source>
        <dbReference type="SAM" id="Phobius"/>
    </source>
</evidence>
<keyword evidence="11 12" id="KW-0275">Fatty acid biosynthesis</keyword>
<evidence type="ECO:0000256" key="12">
    <source>
        <dbReference type="HAMAP-Rule" id="MF_03107"/>
    </source>
</evidence>
<evidence type="ECO:0000256" key="10">
    <source>
        <dbReference type="ARBA" id="ARBA00023136"/>
    </source>
</evidence>